<dbReference type="Pfam" id="PF20150">
    <property type="entry name" value="2EXR"/>
    <property type="match status" value="1"/>
</dbReference>
<accession>A0A8K0R9E6</accession>
<dbReference type="AlphaFoldDB" id="A0A8K0R9E6"/>
<proteinExistence type="predicted"/>
<organism evidence="2 3">
    <name type="scientific">Paraphoma chrysanthemicola</name>
    <dbReference type="NCBI Taxonomy" id="798071"/>
    <lineage>
        <taxon>Eukaryota</taxon>
        <taxon>Fungi</taxon>
        <taxon>Dikarya</taxon>
        <taxon>Ascomycota</taxon>
        <taxon>Pezizomycotina</taxon>
        <taxon>Dothideomycetes</taxon>
        <taxon>Pleosporomycetidae</taxon>
        <taxon>Pleosporales</taxon>
        <taxon>Pleosporineae</taxon>
        <taxon>Phaeosphaeriaceae</taxon>
        <taxon>Paraphoma</taxon>
    </lineage>
</organism>
<dbReference type="EMBL" id="JAGMVJ010000009">
    <property type="protein sequence ID" value="KAH7087834.1"/>
    <property type="molecule type" value="Genomic_DNA"/>
</dbReference>
<evidence type="ECO:0000259" key="1">
    <source>
        <dbReference type="Pfam" id="PF20150"/>
    </source>
</evidence>
<name>A0A8K0R9E6_9PLEO</name>
<dbReference type="PANTHER" id="PTHR35910">
    <property type="entry name" value="2EXR DOMAIN-CONTAINING PROTEIN"/>
    <property type="match status" value="1"/>
</dbReference>
<sequence length="257" mass="30357">MATFHSFTKLPLELRLAIWEMTVEPREVEVRIVMASPPDPYLVTRPHPNRWIYIDDERFREAMGNLPESTRKERKAKRKAREAFPPWRPYVHMVSSSIPAVLQTCREVRNYGLYQRISLDPDGLRGMEHPRYVWLNLAIDIVNIGTAFLNYFLPIAPSIKQLKLKRDIGDEWWYDYEHALLPSFTNVEKIYMACSDGFYYWGDEYARFPWPCPLENIVFIDHAYLGGRLEADYLEMERLQIEMVEGRLIGQPVERLA</sequence>
<evidence type="ECO:0000313" key="2">
    <source>
        <dbReference type="EMBL" id="KAH7087834.1"/>
    </source>
</evidence>
<keyword evidence="3" id="KW-1185">Reference proteome</keyword>
<dbReference type="InterPro" id="IPR045518">
    <property type="entry name" value="2EXR"/>
</dbReference>
<protein>
    <recommendedName>
        <fullName evidence="1">2EXR domain-containing protein</fullName>
    </recommendedName>
</protein>
<evidence type="ECO:0000313" key="3">
    <source>
        <dbReference type="Proteomes" id="UP000813461"/>
    </source>
</evidence>
<dbReference type="OrthoDB" id="3473305at2759"/>
<reference evidence="2" key="1">
    <citation type="journal article" date="2021" name="Nat. Commun.">
        <title>Genetic determinants of endophytism in the Arabidopsis root mycobiome.</title>
        <authorList>
            <person name="Mesny F."/>
            <person name="Miyauchi S."/>
            <person name="Thiergart T."/>
            <person name="Pickel B."/>
            <person name="Atanasova L."/>
            <person name="Karlsson M."/>
            <person name="Huettel B."/>
            <person name="Barry K.W."/>
            <person name="Haridas S."/>
            <person name="Chen C."/>
            <person name="Bauer D."/>
            <person name="Andreopoulos W."/>
            <person name="Pangilinan J."/>
            <person name="LaButti K."/>
            <person name="Riley R."/>
            <person name="Lipzen A."/>
            <person name="Clum A."/>
            <person name="Drula E."/>
            <person name="Henrissat B."/>
            <person name="Kohler A."/>
            <person name="Grigoriev I.V."/>
            <person name="Martin F.M."/>
            <person name="Hacquard S."/>
        </authorList>
    </citation>
    <scope>NUCLEOTIDE SEQUENCE</scope>
    <source>
        <strain evidence="2">MPI-SDFR-AT-0120</strain>
    </source>
</reference>
<dbReference type="PANTHER" id="PTHR35910:SF1">
    <property type="entry name" value="2EXR DOMAIN-CONTAINING PROTEIN"/>
    <property type="match status" value="1"/>
</dbReference>
<comment type="caution">
    <text evidence="2">The sequence shown here is derived from an EMBL/GenBank/DDBJ whole genome shotgun (WGS) entry which is preliminary data.</text>
</comment>
<dbReference type="Proteomes" id="UP000813461">
    <property type="component" value="Unassembled WGS sequence"/>
</dbReference>
<feature type="domain" description="2EXR" evidence="1">
    <location>
        <begin position="4"/>
        <end position="142"/>
    </location>
</feature>
<gene>
    <name evidence="2" type="ORF">FB567DRAFT_355281</name>
</gene>